<evidence type="ECO:0000256" key="5">
    <source>
        <dbReference type="ARBA" id="ARBA00023136"/>
    </source>
</evidence>
<dbReference type="InterPro" id="IPR007267">
    <property type="entry name" value="GtrA_DPMS_TM"/>
</dbReference>
<dbReference type="AlphaFoldDB" id="U2RVZ7"/>
<dbReference type="GeneID" id="95359835"/>
<keyword evidence="5 6" id="KW-0472">Membrane</keyword>
<sequence length="173" mass="18984">MTSLDQSRPAERDPARSLLQEHLVAGLQFLAVGGVAFVIDYLTFNLLTYARPWPGHHGPMFDQPLVAKLIAIAVASVFTYIGNKVWTFNSRKSRVTGARLLAFVVLNVIAMGLQELCLGFSRYVLGLHSWLSDNISGTLIGQALATVFRYVTYRAWVFPDDAQAEARAGAGGR</sequence>
<evidence type="ECO:0000313" key="9">
    <source>
        <dbReference type="Proteomes" id="UP000017052"/>
    </source>
</evidence>
<comment type="caution">
    <text evidence="8">The sequence shown here is derived from an EMBL/GenBank/DDBJ whole genome shotgun (WGS) entry which is preliminary data.</text>
</comment>
<organism evidence="8 9">
    <name type="scientific">Propionibacterium acidifaciens F0233</name>
    <dbReference type="NCBI Taxonomy" id="553198"/>
    <lineage>
        <taxon>Bacteria</taxon>
        <taxon>Bacillati</taxon>
        <taxon>Actinomycetota</taxon>
        <taxon>Actinomycetes</taxon>
        <taxon>Propionibacteriales</taxon>
        <taxon>Propionibacteriaceae</taxon>
        <taxon>Propionibacterium</taxon>
    </lineage>
</organism>
<dbReference type="GO" id="GO:0005886">
    <property type="term" value="C:plasma membrane"/>
    <property type="evidence" value="ECO:0007669"/>
    <property type="project" value="TreeGrafter"/>
</dbReference>
<keyword evidence="3 6" id="KW-0812">Transmembrane</keyword>
<evidence type="ECO:0000256" key="4">
    <source>
        <dbReference type="ARBA" id="ARBA00022989"/>
    </source>
</evidence>
<gene>
    <name evidence="8" type="ORF">HMPREF0682_1786</name>
</gene>
<evidence type="ECO:0000256" key="6">
    <source>
        <dbReference type="SAM" id="Phobius"/>
    </source>
</evidence>
<evidence type="ECO:0000256" key="2">
    <source>
        <dbReference type="ARBA" id="ARBA00009399"/>
    </source>
</evidence>
<protein>
    <submittedName>
        <fullName evidence="8">GtrA-like protein</fullName>
    </submittedName>
</protein>
<evidence type="ECO:0000256" key="3">
    <source>
        <dbReference type="ARBA" id="ARBA00022692"/>
    </source>
</evidence>
<dbReference type="PANTHER" id="PTHR38459:SF1">
    <property type="entry name" value="PROPHAGE BACTOPRENOL-LINKED GLUCOSE TRANSLOCASE HOMOLOG"/>
    <property type="match status" value="1"/>
</dbReference>
<feature type="domain" description="GtrA/DPMS transmembrane" evidence="7">
    <location>
        <begin position="28"/>
        <end position="158"/>
    </location>
</feature>
<dbReference type="GO" id="GO:0000271">
    <property type="term" value="P:polysaccharide biosynthetic process"/>
    <property type="evidence" value="ECO:0007669"/>
    <property type="project" value="InterPro"/>
</dbReference>
<dbReference type="SUPFAM" id="SSF48317">
    <property type="entry name" value="Acid phosphatase/Vanadium-dependent haloperoxidase"/>
    <property type="match status" value="1"/>
</dbReference>
<dbReference type="RefSeq" id="WP_021797313.1">
    <property type="nucleotide sequence ID" value="NZ_ACVN02000148.1"/>
</dbReference>
<comment type="subcellular location">
    <subcellularLocation>
        <location evidence="1">Membrane</location>
        <topology evidence="1">Multi-pass membrane protein</topology>
    </subcellularLocation>
</comment>
<keyword evidence="9" id="KW-1185">Reference proteome</keyword>
<evidence type="ECO:0000256" key="1">
    <source>
        <dbReference type="ARBA" id="ARBA00004141"/>
    </source>
</evidence>
<comment type="similarity">
    <text evidence="2">Belongs to the GtrA family.</text>
</comment>
<name>U2RVZ7_9ACTN</name>
<dbReference type="Proteomes" id="UP000017052">
    <property type="component" value="Unassembled WGS sequence"/>
</dbReference>
<feature type="transmembrane region" description="Helical" evidence="6">
    <location>
        <begin position="101"/>
        <end position="125"/>
    </location>
</feature>
<dbReference type="InterPro" id="IPR036938">
    <property type="entry name" value="PAP2/HPO_sf"/>
</dbReference>
<proteinExistence type="inferred from homology"/>
<dbReference type="InterPro" id="IPR051401">
    <property type="entry name" value="GtrA_CellWall_Glycosyl"/>
</dbReference>
<feature type="transmembrane region" description="Helical" evidence="6">
    <location>
        <begin position="23"/>
        <end position="44"/>
    </location>
</feature>
<keyword evidence="4 6" id="KW-1133">Transmembrane helix</keyword>
<feature type="transmembrane region" description="Helical" evidence="6">
    <location>
        <begin position="65"/>
        <end position="81"/>
    </location>
</feature>
<dbReference type="PANTHER" id="PTHR38459">
    <property type="entry name" value="PROPHAGE BACTOPRENOL-LINKED GLUCOSE TRANSLOCASE HOMOLOG"/>
    <property type="match status" value="1"/>
</dbReference>
<dbReference type="EMBL" id="ACVN02000148">
    <property type="protein sequence ID" value="ERK57743.1"/>
    <property type="molecule type" value="Genomic_DNA"/>
</dbReference>
<dbReference type="Pfam" id="PF04138">
    <property type="entry name" value="GtrA_DPMS_TM"/>
    <property type="match status" value="1"/>
</dbReference>
<reference evidence="8" key="1">
    <citation type="submission" date="2013-08" db="EMBL/GenBank/DDBJ databases">
        <authorList>
            <person name="Durkin A.S."/>
            <person name="Haft D.R."/>
            <person name="McCorrison J."/>
            <person name="Torralba M."/>
            <person name="Gillis M."/>
            <person name="Haft D.H."/>
            <person name="Methe B."/>
            <person name="Sutton G."/>
            <person name="Nelson K.E."/>
        </authorList>
    </citation>
    <scope>NUCLEOTIDE SEQUENCE [LARGE SCALE GENOMIC DNA]</scope>
    <source>
        <strain evidence="8">F0233</strain>
    </source>
</reference>
<accession>U2RVZ7</accession>
<evidence type="ECO:0000259" key="7">
    <source>
        <dbReference type="Pfam" id="PF04138"/>
    </source>
</evidence>
<evidence type="ECO:0000313" key="8">
    <source>
        <dbReference type="EMBL" id="ERK57743.1"/>
    </source>
</evidence>